<dbReference type="Gene3D" id="1.10.260.50">
    <property type="match status" value="1"/>
</dbReference>
<dbReference type="Proteomes" id="UP000281094">
    <property type="component" value="Unassembled WGS sequence"/>
</dbReference>
<evidence type="ECO:0000256" key="3">
    <source>
        <dbReference type="ARBA" id="ARBA00006490"/>
    </source>
</evidence>
<dbReference type="GO" id="GO:0031071">
    <property type="term" value="F:cysteine desulfurase activity"/>
    <property type="evidence" value="ECO:0007669"/>
    <property type="project" value="UniProtKB-EC"/>
</dbReference>
<gene>
    <name evidence="12" type="ORF">D8780_05660</name>
</gene>
<evidence type="ECO:0000259" key="11">
    <source>
        <dbReference type="Pfam" id="PF00266"/>
    </source>
</evidence>
<evidence type="ECO:0000256" key="4">
    <source>
        <dbReference type="ARBA" id="ARBA00013558"/>
    </source>
</evidence>
<evidence type="ECO:0000256" key="9">
    <source>
        <dbReference type="ARBA" id="ARBA00023014"/>
    </source>
</evidence>
<dbReference type="Gene3D" id="3.90.1150.10">
    <property type="entry name" value="Aspartate Aminotransferase, domain 1"/>
    <property type="match status" value="1"/>
</dbReference>
<dbReference type="SUPFAM" id="SSF53383">
    <property type="entry name" value="PLP-dependent transferases"/>
    <property type="match status" value="1"/>
</dbReference>
<keyword evidence="8" id="KW-0408">Iron</keyword>
<dbReference type="InterPro" id="IPR015422">
    <property type="entry name" value="PyrdxlP-dep_Trfase_small"/>
</dbReference>
<evidence type="ECO:0000256" key="8">
    <source>
        <dbReference type="ARBA" id="ARBA00023004"/>
    </source>
</evidence>
<proteinExistence type="inferred from homology"/>
<accession>A0A3L7JAJ8</accession>
<comment type="caution">
    <text evidence="12">The sequence shown here is derived from an EMBL/GenBank/DDBJ whole genome shotgun (WGS) entry which is preliminary data.</text>
</comment>
<dbReference type="InterPro" id="IPR000192">
    <property type="entry name" value="Aminotrans_V_dom"/>
</dbReference>
<sequence>MAERKPRLNMDYNASAPLRPQARDAMIAALDVDANPSSTHAGGRAARALVEKSRREVGALFSGQAKQVVFTSGATEAANFVLTPDWQMGRGPLHFSRLYVAATAHPCLLSGGRFASEQIVRIGSTEHGTLDIPALEGALKAHDVKTGLPLVAVPAACNETGVIQPIEPIATLARIHGATLVIDAVQMAGRLPIDLAMSTGDYFIVSAHKIGGPRGVGALVSLSDVLMPAPLIKGGGQEKGHRAGTENTLGIVGFGAAVKAAQADMDEARWADVERQRDTFEQELKAVCPSVMIHGEVASRLPNTSFFTLPDIKAETAQIALDLEGIAVSAGSACSSGKVGPSHVLKAMGADRPEGAARVSFGPETSLDDIQTLLSSLRKLLKRNGDAKAA</sequence>
<keyword evidence="7" id="KW-0663">Pyridoxal phosphate</keyword>
<dbReference type="InterPro" id="IPR016454">
    <property type="entry name" value="Cysteine_dSase"/>
</dbReference>
<comment type="function">
    <text evidence="2">Catalyzes the removal of elemental sulfur atoms from cysteine to produce alanine. Seems to participate in the biosynthesis of the nitrogenase metalloclusters by providing the inorganic sulfur required for the Fe-S core formation.</text>
</comment>
<dbReference type="GO" id="GO:0046872">
    <property type="term" value="F:metal ion binding"/>
    <property type="evidence" value="ECO:0007669"/>
    <property type="project" value="UniProtKB-KW"/>
</dbReference>
<evidence type="ECO:0000256" key="2">
    <source>
        <dbReference type="ARBA" id="ARBA00003120"/>
    </source>
</evidence>
<dbReference type="Pfam" id="PF00266">
    <property type="entry name" value="Aminotran_5"/>
    <property type="match status" value="1"/>
</dbReference>
<evidence type="ECO:0000313" key="13">
    <source>
        <dbReference type="Proteomes" id="UP000281094"/>
    </source>
</evidence>
<feature type="domain" description="Aminotransferase class V" evidence="11">
    <location>
        <begin position="10"/>
        <end position="373"/>
    </location>
</feature>
<evidence type="ECO:0000256" key="10">
    <source>
        <dbReference type="ARBA" id="ARBA00050776"/>
    </source>
</evidence>
<keyword evidence="13" id="KW-1185">Reference proteome</keyword>
<keyword evidence="5" id="KW-0808">Transferase</keyword>
<dbReference type="PANTHER" id="PTHR11601:SF34">
    <property type="entry name" value="CYSTEINE DESULFURASE"/>
    <property type="match status" value="1"/>
</dbReference>
<dbReference type="RefSeq" id="WP_121644732.1">
    <property type="nucleotide sequence ID" value="NZ_RCWN01000001.1"/>
</dbReference>
<dbReference type="InterPro" id="IPR015424">
    <property type="entry name" value="PyrdxlP-dep_Trfase"/>
</dbReference>
<dbReference type="InterPro" id="IPR015421">
    <property type="entry name" value="PyrdxlP-dep_Trfase_major"/>
</dbReference>
<dbReference type="PANTHER" id="PTHR11601">
    <property type="entry name" value="CYSTEINE DESULFURYLASE FAMILY MEMBER"/>
    <property type="match status" value="1"/>
</dbReference>
<dbReference type="Gene3D" id="3.40.640.10">
    <property type="entry name" value="Type I PLP-dependent aspartate aminotransferase-like (Major domain)"/>
    <property type="match status" value="1"/>
</dbReference>
<evidence type="ECO:0000256" key="5">
    <source>
        <dbReference type="ARBA" id="ARBA00022679"/>
    </source>
</evidence>
<organism evidence="12 13">
    <name type="scientific">Notoacmeibacter ruber</name>
    <dbReference type="NCBI Taxonomy" id="2670375"/>
    <lineage>
        <taxon>Bacteria</taxon>
        <taxon>Pseudomonadati</taxon>
        <taxon>Pseudomonadota</taxon>
        <taxon>Alphaproteobacteria</taxon>
        <taxon>Hyphomicrobiales</taxon>
        <taxon>Notoacmeibacteraceae</taxon>
        <taxon>Notoacmeibacter</taxon>
    </lineage>
</organism>
<evidence type="ECO:0000313" key="12">
    <source>
        <dbReference type="EMBL" id="RLQ87768.1"/>
    </source>
</evidence>
<dbReference type="EMBL" id="RCWN01000001">
    <property type="protein sequence ID" value="RLQ87768.1"/>
    <property type="molecule type" value="Genomic_DNA"/>
</dbReference>
<comment type="similarity">
    <text evidence="3">Belongs to the class-V pyridoxal-phosphate-dependent aminotransferase family. NifS/IscS subfamily.</text>
</comment>
<keyword evidence="9" id="KW-0411">Iron-sulfur</keyword>
<protein>
    <recommendedName>
        <fullName evidence="4">Cysteine desulfurase</fullName>
    </recommendedName>
</protein>
<evidence type="ECO:0000256" key="7">
    <source>
        <dbReference type="ARBA" id="ARBA00022898"/>
    </source>
</evidence>
<comment type="cofactor">
    <cofactor evidence="1">
        <name>pyridoxal 5'-phosphate</name>
        <dbReference type="ChEBI" id="CHEBI:597326"/>
    </cofactor>
</comment>
<name>A0A3L7JAJ8_9HYPH</name>
<dbReference type="PIRSF" id="PIRSF005572">
    <property type="entry name" value="NifS"/>
    <property type="match status" value="1"/>
</dbReference>
<comment type="catalytic activity">
    <reaction evidence="10">
        <text>(sulfur carrier)-H + L-cysteine = (sulfur carrier)-SH + L-alanine</text>
        <dbReference type="Rhea" id="RHEA:43892"/>
        <dbReference type="Rhea" id="RHEA-COMP:14737"/>
        <dbReference type="Rhea" id="RHEA-COMP:14739"/>
        <dbReference type="ChEBI" id="CHEBI:29917"/>
        <dbReference type="ChEBI" id="CHEBI:35235"/>
        <dbReference type="ChEBI" id="CHEBI:57972"/>
        <dbReference type="ChEBI" id="CHEBI:64428"/>
        <dbReference type="EC" id="2.8.1.7"/>
    </reaction>
</comment>
<keyword evidence="6" id="KW-0479">Metal-binding</keyword>
<reference evidence="12 13" key="1">
    <citation type="submission" date="2018-10" db="EMBL/GenBank/DDBJ databases">
        <title>Notoacmeibacter sp. M2BS9Y-3-1, whole genome shotgun sequence.</title>
        <authorList>
            <person name="Tuo L."/>
        </authorList>
    </citation>
    <scope>NUCLEOTIDE SEQUENCE [LARGE SCALE GENOMIC DNA]</scope>
    <source>
        <strain evidence="12 13">M2BS9Y-3-1</strain>
    </source>
</reference>
<evidence type="ECO:0000256" key="6">
    <source>
        <dbReference type="ARBA" id="ARBA00022723"/>
    </source>
</evidence>
<dbReference type="AlphaFoldDB" id="A0A3L7JAJ8"/>
<dbReference type="GO" id="GO:0051536">
    <property type="term" value="F:iron-sulfur cluster binding"/>
    <property type="evidence" value="ECO:0007669"/>
    <property type="project" value="UniProtKB-KW"/>
</dbReference>
<evidence type="ECO:0000256" key="1">
    <source>
        <dbReference type="ARBA" id="ARBA00001933"/>
    </source>
</evidence>